<dbReference type="Gene3D" id="3.40.720.10">
    <property type="entry name" value="Alkaline Phosphatase, subunit A"/>
    <property type="match status" value="1"/>
</dbReference>
<dbReference type="PROSITE" id="PS00018">
    <property type="entry name" value="EF_HAND_1"/>
    <property type="match status" value="1"/>
</dbReference>
<accession>A0A5C6D361</accession>
<dbReference type="InterPro" id="IPR002048">
    <property type="entry name" value="EF_hand_dom"/>
</dbReference>
<dbReference type="PROSITE" id="PS50222">
    <property type="entry name" value="EF_HAND_2"/>
    <property type="match status" value="1"/>
</dbReference>
<evidence type="ECO:0000313" key="6">
    <source>
        <dbReference type="EMBL" id="TWU31372.1"/>
    </source>
</evidence>
<protein>
    <submittedName>
        <fullName evidence="6">Soluble pyridine nucleotide transhydrogenase</fullName>
    </submittedName>
</protein>
<gene>
    <name evidence="6" type="ORF">Poly41_62410</name>
</gene>
<evidence type="ECO:0000259" key="5">
    <source>
        <dbReference type="PROSITE" id="PS50222"/>
    </source>
</evidence>
<reference evidence="6 7" key="1">
    <citation type="submission" date="2019-02" db="EMBL/GenBank/DDBJ databases">
        <title>Deep-cultivation of Planctomycetes and their phenomic and genomic characterization uncovers novel biology.</title>
        <authorList>
            <person name="Wiegand S."/>
            <person name="Jogler M."/>
            <person name="Boedeker C."/>
            <person name="Pinto D."/>
            <person name="Vollmers J."/>
            <person name="Rivas-Marin E."/>
            <person name="Kohn T."/>
            <person name="Peeters S.H."/>
            <person name="Heuer A."/>
            <person name="Rast P."/>
            <person name="Oberbeckmann S."/>
            <person name="Bunk B."/>
            <person name="Jeske O."/>
            <person name="Meyerdierks A."/>
            <person name="Storesund J.E."/>
            <person name="Kallscheuer N."/>
            <person name="Luecker S."/>
            <person name="Lage O.M."/>
            <person name="Pohl T."/>
            <person name="Merkel B.J."/>
            <person name="Hornburger P."/>
            <person name="Mueller R.-W."/>
            <person name="Bruemmer F."/>
            <person name="Labrenz M."/>
            <person name="Spormann A.M."/>
            <person name="Op Den Camp H."/>
            <person name="Overmann J."/>
            <person name="Amann R."/>
            <person name="Jetten M.S.M."/>
            <person name="Mascher T."/>
            <person name="Medema M.H."/>
            <person name="Devos D.P."/>
            <person name="Kaster A.-K."/>
            <person name="Ovreas L."/>
            <person name="Rohde M."/>
            <person name="Galperin M.Y."/>
            <person name="Jogler C."/>
        </authorList>
    </citation>
    <scope>NUCLEOTIDE SEQUENCE [LARGE SCALE GENOMIC DNA]</scope>
    <source>
        <strain evidence="6 7">Poly41</strain>
    </source>
</reference>
<dbReference type="GO" id="GO:0005737">
    <property type="term" value="C:cytoplasm"/>
    <property type="evidence" value="ECO:0007669"/>
    <property type="project" value="TreeGrafter"/>
</dbReference>
<dbReference type="AlphaFoldDB" id="A0A5C6D361"/>
<dbReference type="GO" id="GO:0005509">
    <property type="term" value="F:calcium ion binding"/>
    <property type="evidence" value="ECO:0007669"/>
    <property type="project" value="InterPro"/>
</dbReference>
<feature type="signal peptide" evidence="4">
    <location>
        <begin position="1"/>
        <end position="21"/>
    </location>
</feature>
<evidence type="ECO:0000256" key="4">
    <source>
        <dbReference type="SAM" id="SignalP"/>
    </source>
</evidence>
<dbReference type="Pfam" id="PF12831">
    <property type="entry name" value="FAD_oxidored"/>
    <property type="match status" value="1"/>
</dbReference>
<keyword evidence="1" id="KW-0479">Metal-binding</keyword>
<dbReference type="EMBL" id="SJPV01000017">
    <property type="protein sequence ID" value="TWU31372.1"/>
    <property type="molecule type" value="Genomic_DNA"/>
</dbReference>
<sequence length="207" mass="22969" precursor="true">MTVRGMSVLSMTLLVAVACNAETVKAKPNVLLITVDDLRTELNCYGAERAITPNIDALATRAVTFLNAYQSWDELSWIPEPERCYPDDAPKALAVQKIRPAKVDTPNDKASYDVVVYGGTPGGIAAAIAAKREGASVVLLDQTRHVGGMSTSGLNRDEGLRTKSEWKWLFDVIDDDANGQIDRIEYVDFQTYKEQHPNWRETLKPER</sequence>
<keyword evidence="2" id="KW-0378">Hydrolase</keyword>
<evidence type="ECO:0000256" key="2">
    <source>
        <dbReference type="ARBA" id="ARBA00022801"/>
    </source>
</evidence>
<evidence type="ECO:0000313" key="7">
    <source>
        <dbReference type="Proteomes" id="UP000319143"/>
    </source>
</evidence>
<keyword evidence="4" id="KW-0732">Signal</keyword>
<feature type="chain" id="PRO_5023109514" evidence="4">
    <location>
        <begin position="22"/>
        <end position="207"/>
    </location>
</feature>
<dbReference type="InterPro" id="IPR018247">
    <property type="entry name" value="EF_Hand_1_Ca_BS"/>
</dbReference>
<feature type="domain" description="EF-hand" evidence="5">
    <location>
        <begin position="161"/>
        <end position="196"/>
    </location>
</feature>
<proteinExistence type="predicted"/>
<dbReference type="InterPro" id="IPR017850">
    <property type="entry name" value="Alkaline_phosphatase_core_sf"/>
</dbReference>
<comment type="caution">
    <text evidence="6">The sequence shown here is derived from an EMBL/GenBank/DDBJ whole genome shotgun (WGS) entry which is preliminary data.</text>
</comment>
<dbReference type="SUPFAM" id="SSF51905">
    <property type="entry name" value="FAD/NAD(P)-binding domain"/>
    <property type="match status" value="1"/>
</dbReference>
<dbReference type="SUPFAM" id="SSF53649">
    <property type="entry name" value="Alkaline phosphatase-like"/>
    <property type="match status" value="1"/>
</dbReference>
<dbReference type="PANTHER" id="PTHR45953:SF1">
    <property type="entry name" value="IDURONATE 2-SULFATASE"/>
    <property type="match status" value="1"/>
</dbReference>
<name>A0A5C6D361_9BACT</name>
<dbReference type="PANTHER" id="PTHR45953">
    <property type="entry name" value="IDURONATE 2-SULFATASE"/>
    <property type="match status" value="1"/>
</dbReference>
<dbReference type="Gene3D" id="3.50.50.60">
    <property type="entry name" value="FAD/NAD(P)-binding domain"/>
    <property type="match status" value="1"/>
</dbReference>
<dbReference type="GO" id="GO:0008484">
    <property type="term" value="F:sulfuric ester hydrolase activity"/>
    <property type="evidence" value="ECO:0007669"/>
    <property type="project" value="TreeGrafter"/>
</dbReference>
<keyword evidence="3" id="KW-0809">Transit peptide</keyword>
<keyword evidence="7" id="KW-1185">Reference proteome</keyword>
<dbReference type="PROSITE" id="PS51257">
    <property type="entry name" value="PROKAR_LIPOPROTEIN"/>
    <property type="match status" value="1"/>
</dbReference>
<organism evidence="6 7">
    <name type="scientific">Novipirellula artificiosorum</name>
    <dbReference type="NCBI Taxonomy" id="2528016"/>
    <lineage>
        <taxon>Bacteria</taxon>
        <taxon>Pseudomonadati</taxon>
        <taxon>Planctomycetota</taxon>
        <taxon>Planctomycetia</taxon>
        <taxon>Pirellulales</taxon>
        <taxon>Pirellulaceae</taxon>
        <taxon>Novipirellula</taxon>
    </lineage>
</organism>
<dbReference type="InterPro" id="IPR036188">
    <property type="entry name" value="FAD/NAD-bd_sf"/>
</dbReference>
<dbReference type="Proteomes" id="UP000319143">
    <property type="component" value="Unassembled WGS sequence"/>
</dbReference>
<evidence type="ECO:0000256" key="1">
    <source>
        <dbReference type="ARBA" id="ARBA00022723"/>
    </source>
</evidence>
<evidence type="ECO:0000256" key="3">
    <source>
        <dbReference type="ARBA" id="ARBA00022946"/>
    </source>
</evidence>